<accession>A0ABU9BTU3</accession>
<reference evidence="2 3" key="1">
    <citation type="submission" date="2024-04" db="EMBL/GenBank/DDBJ databases">
        <title>Novel species of the genus Ideonella isolated from streams.</title>
        <authorList>
            <person name="Lu H."/>
        </authorList>
    </citation>
    <scope>NUCLEOTIDE SEQUENCE [LARGE SCALE GENOMIC DNA]</scope>
    <source>
        <strain evidence="2 3">DXS29W</strain>
    </source>
</reference>
<protein>
    <recommendedName>
        <fullName evidence="4">Lipoprotein</fullName>
    </recommendedName>
</protein>
<gene>
    <name evidence="2" type="ORF">AACH06_17135</name>
</gene>
<evidence type="ECO:0000313" key="2">
    <source>
        <dbReference type="EMBL" id="MEK8032549.1"/>
    </source>
</evidence>
<evidence type="ECO:0008006" key="4">
    <source>
        <dbReference type="Google" id="ProtNLM"/>
    </source>
</evidence>
<dbReference type="Proteomes" id="UP001371218">
    <property type="component" value="Unassembled WGS sequence"/>
</dbReference>
<keyword evidence="3" id="KW-1185">Reference proteome</keyword>
<dbReference type="EMBL" id="JBBUTG010000011">
    <property type="protein sequence ID" value="MEK8032549.1"/>
    <property type="molecule type" value="Genomic_DNA"/>
</dbReference>
<feature type="compositionally biased region" description="Polar residues" evidence="1">
    <location>
        <begin position="81"/>
        <end position="94"/>
    </location>
</feature>
<feature type="region of interest" description="Disordered" evidence="1">
    <location>
        <begin position="81"/>
        <end position="100"/>
    </location>
</feature>
<evidence type="ECO:0000256" key="1">
    <source>
        <dbReference type="SAM" id="MobiDB-lite"/>
    </source>
</evidence>
<proteinExistence type="predicted"/>
<organism evidence="2 3">
    <name type="scientific">Ideonella lacteola</name>
    <dbReference type="NCBI Taxonomy" id="2984193"/>
    <lineage>
        <taxon>Bacteria</taxon>
        <taxon>Pseudomonadati</taxon>
        <taxon>Pseudomonadota</taxon>
        <taxon>Betaproteobacteria</taxon>
        <taxon>Burkholderiales</taxon>
        <taxon>Sphaerotilaceae</taxon>
        <taxon>Ideonella</taxon>
    </lineage>
</organism>
<sequence>MIITASTHAATPSEASLDLDDCEVLIGQRQASAYKKWRAEMQALSQKGDRQAIVALAGVANNVMACHEEALVPEQGWSMSLSTPGGTTETQSPTGIPDIGKRPGVLADLKQLVDRTHSAGAFDPAYRRISAEWVTKYSSVLQDRLAQAYEDAAGAYQSDCVLKRAIGKRDLQFSCAADRRVLAQLVPLVPADVRAQADKRAAEWAKALNPALPD</sequence>
<comment type="caution">
    <text evidence="2">The sequence shown here is derived from an EMBL/GenBank/DDBJ whole genome shotgun (WGS) entry which is preliminary data.</text>
</comment>
<evidence type="ECO:0000313" key="3">
    <source>
        <dbReference type="Proteomes" id="UP001371218"/>
    </source>
</evidence>
<name>A0ABU9BTU3_9BURK</name>
<dbReference type="RefSeq" id="WP_341426971.1">
    <property type="nucleotide sequence ID" value="NZ_JBBUTG010000011.1"/>
</dbReference>